<dbReference type="Proteomes" id="UP000304953">
    <property type="component" value="Unassembled WGS sequence"/>
</dbReference>
<keyword evidence="2" id="KW-1185">Reference proteome</keyword>
<organism evidence="1 2">
    <name type="scientific">Petralouisia muris</name>
    <dbReference type="NCBI Taxonomy" id="3032872"/>
    <lineage>
        <taxon>Bacteria</taxon>
        <taxon>Bacillati</taxon>
        <taxon>Bacillota</taxon>
        <taxon>Clostridia</taxon>
        <taxon>Lachnospirales</taxon>
        <taxon>Lachnospiraceae</taxon>
        <taxon>Petralouisia</taxon>
    </lineage>
</organism>
<name>A0AC61RZ97_9FIRM</name>
<evidence type="ECO:0000313" key="2">
    <source>
        <dbReference type="Proteomes" id="UP000304953"/>
    </source>
</evidence>
<proteinExistence type="predicted"/>
<evidence type="ECO:0000313" key="1">
    <source>
        <dbReference type="EMBL" id="TGY97082.1"/>
    </source>
</evidence>
<sequence>MHKFRYVIKGKKGIHLKPAGRLAKEAWKYESEIKMAKDSKSVTVTEPLAVIGLRVKCGDSVEIEINGADEVIACEGIKDFFENNL</sequence>
<reference evidence="1" key="1">
    <citation type="submission" date="2019-04" db="EMBL/GenBank/DDBJ databases">
        <title>Microbes associate with the intestines of laboratory mice.</title>
        <authorList>
            <person name="Navarre W."/>
            <person name="Wong E."/>
            <person name="Huang K."/>
            <person name="Tropini C."/>
            <person name="Ng K."/>
            <person name="Yu B."/>
        </authorList>
    </citation>
    <scope>NUCLEOTIDE SEQUENCE</scope>
    <source>
        <strain evidence="1">NM01_1-7b</strain>
    </source>
</reference>
<dbReference type="EMBL" id="SRYA01000010">
    <property type="protein sequence ID" value="TGY97082.1"/>
    <property type="molecule type" value="Genomic_DNA"/>
</dbReference>
<protein>
    <submittedName>
        <fullName evidence="1">HPr family phosphocarrier protein</fullName>
    </submittedName>
</protein>
<accession>A0AC61RZ97</accession>
<comment type="caution">
    <text evidence="1">The sequence shown here is derived from an EMBL/GenBank/DDBJ whole genome shotgun (WGS) entry which is preliminary data.</text>
</comment>
<gene>
    <name evidence="1" type="ORF">E5329_06430</name>
</gene>